<reference evidence="1 2" key="1">
    <citation type="journal article" date="2023" name="ACS Omega">
        <title>Identification of the Neoaspergillic Acid Biosynthesis Gene Cluster by Establishing an In Vitro CRISPR-Ribonucleoprotein Genetic System in Aspergillus melleus.</title>
        <authorList>
            <person name="Yuan B."/>
            <person name="Grau M.F."/>
            <person name="Murata R.M."/>
            <person name="Torok T."/>
            <person name="Venkateswaran K."/>
            <person name="Stajich J.E."/>
            <person name="Wang C.C.C."/>
        </authorList>
    </citation>
    <scope>NUCLEOTIDE SEQUENCE [LARGE SCALE GENOMIC DNA]</scope>
    <source>
        <strain evidence="1 2">IMV 1140</strain>
    </source>
</reference>
<dbReference type="Proteomes" id="UP001177260">
    <property type="component" value="Unassembled WGS sequence"/>
</dbReference>
<evidence type="ECO:0000313" key="2">
    <source>
        <dbReference type="Proteomes" id="UP001177260"/>
    </source>
</evidence>
<keyword evidence="2" id="KW-1185">Reference proteome</keyword>
<comment type="caution">
    <text evidence="1">The sequence shown here is derived from an EMBL/GenBank/DDBJ whole genome shotgun (WGS) entry which is preliminary data.</text>
</comment>
<sequence>MTSAANVKNNSVSVKSVKVRQKRWAPKTTTGCLTCRVRKVKCDEEKPCCRRCISTGRKCDGYENSKPAIGSPMQGAPSTWSLLPGDTQEKSNFNYFYSVAIADLSGCFDTGFWSGQMLRVSHSYPALWHAMTALACIHREYLTKGSPAAPKPKDPARIQFALKQCNQAIRSLRDLLSGLCPTLLDQLVVLTTCILFTCMSSLQGQQVQAFVHINNGIKLLHQWNLDSLGRTKSPELNNAVDMLLVMFARLDSQVRPYLASHQALLAWTDAEIDRPRVYQPFESLLEAELCLEMIYNGTMRLVLDKEYGSPEPRAEIIEKKRTFLQQFAEWDQRVSALLADDLCPVKDLDGLFIRRKFGGVFLAADATKGELAHDDLLYQFMELLNMSDRILKRSGTAPSRSTFPSFRLATSVVEPLYWVAIKCREPTVRREAVRLLQQFPRREGICETLVAVRAMNKVIELEEERCPTARNSPEKIDVCTDGRWVCAKHRIVSSEFILVGEKQVCVVFKTLDDHILSQPGTSILLSWW</sequence>
<dbReference type="EMBL" id="JAOPJF010000023">
    <property type="protein sequence ID" value="KAK1145536.1"/>
    <property type="molecule type" value="Genomic_DNA"/>
</dbReference>
<protein>
    <submittedName>
        <fullName evidence="1">Uncharacterized protein</fullName>
    </submittedName>
</protein>
<gene>
    <name evidence="1" type="ORF">N8T08_004094</name>
</gene>
<evidence type="ECO:0000313" key="1">
    <source>
        <dbReference type="EMBL" id="KAK1145536.1"/>
    </source>
</evidence>
<proteinExistence type="predicted"/>
<accession>A0ACC3B5K1</accession>
<organism evidence="1 2">
    <name type="scientific">Aspergillus melleus</name>
    <dbReference type="NCBI Taxonomy" id="138277"/>
    <lineage>
        <taxon>Eukaryota</taxon>
        <taxon>Fungi</taxon>
        <taxon>Dikarya</taxon>
        <taxon>Ascomycota</taxon>
        <taxon>Pezizomycotina</taxon>
        <taxon>Eurotiomycetes</taxon>
        <taxon>Eurotiomycetidae</taxon>
        <taxon>Eurotiales</taxon>
        <taxon>Aspergillaceae</taxon>
        <taxon>Aspergillus</taxon>
        <taxon>Aspergillus subgen. Circumdati</taxon>
    </lineage>
</organism>
<name>A0ACC3B5K1_9EURO</name>